<accession>A0ABU0TGT6</accession>
<proteinExistence type="predicted"/>
<name>A0ABU0TGT6_9FLAO</name>
<comment type="caution">
    <text evidence="1">The sequence shown here is derived from an EMBL/GenBank/DDBJ whole genome shotgun (WGS) entry which is preliminary data.</text>
</comment>
<protein>
    <recommendedName>
        <fullName evidence="3">Secreted protein</fullName>
    </recommendedName>
</protein>
<dbReference type="EMBL" id="JAUTAL010000001">
    <property type="protein sequence ID" value="MDQ1096171.1"/>
    <property type="molecule type" value="Genomic_DNA"/>
</dbReference>
<evidence type="ECO:0000313" key="1">
    <source>
        <dbReference type="EMBL" id="MDQ1096171.1"/>
    </source>
</evidence>
<gene>
    <name evidence="1" type="ORF">QE404_001318</name>
</gene>
<organism evidence="1 2">
    <name type="scientific">Chryseobacterium camelliae</name>
    <dbReference type="NCBI Taxonomy" id="1265445"/>
    <lineage>
        <taxon>Bacteria</taxon>
        <taxon>Pseudomonadati</taxon>
        <taxon>Bacteroidota</taxon>
        <taxon>Flavobacteriia</taxon>
        <taxon>Flavobacteriales</taxon>
        <taxon>Weeksellaceae</taxon>
        <taxon>Chryseobacterium group</taxon>
        <taxon>Chryseobacterium</taxon>
    </lineage>
</organism>
<evidence type="ECO:0008006" key="3">
    <source>
        <dbReference type="Google" id="ProtNLM"/>
    </source>
</evidence>
<evidence type="ECO:0000313" key="2">
    <source>
        <dbReference type="Proteomes" id="UP001225072"/>
    </source>
</evidence>
<keyword evidence="2" id="KW-1185">Reference proteome</keyword>
<dbReference type="Proteomes" id="UP001225072">
    <property type="component" value="Unassembled WGS sequence"/>
</dbReference>
<reference evidence="1 2" key="1">
    <citation type="submission" date="2023-07" db="EMBL/GenBank/DDBJ databases">
        <title>Functional and genomic diversity of the sorghum phyllosphere microbiome.</title>
        <authorList>
            <person name="Shade A."/>
        </authorList>
    </citation>
    <scope>NUCLEOTIDE SEQUENCE [LARGE SCALE GENOMIC DNA]</scope>
    <source>
        <strain evidence="1 2">SORGH_AS_1064</strain>
    </source>
</reference>
<sequence>MDCFSALSSLIHFQFIKYLCAHICNGTCNEYVVKNRDIILFKENQENHTRCCIKNLTMFKNTYLSQLHSPFNTN</sequence>